<feature type="region of interest" description="Disordered" evidence="3">
    <location>
        <begin position="817"/>
        <end position="836"/>
    </location>
</feature>
<dbReference type="PANTHER" id="PTHR15398">
    <property type="entry name" value="BROMODOMAIN-CONTAINING PROTEIN 8"/>
    <property type="match status" value="1"/>
</dbReference>
<feature type="compositionally biased region" description="Pro residues" evidence="3">
    <location>
        <begin position="385"/>
        <end position="400"/>
    </location>
</feature>
<feature type="compositionally biased region" description="Polar residues" evidence="3">
    <location>
        <begin position="506"/>
        <end position="522"/>
    </location>
</feature>
<dbReference type="Proteomes" id="UP000190744">
    <property type="component" value="Unassembled WGS sequence"/>
</dbReference>
<evidence type="ECO:0000313" key="5">
    <source>
        <dbReference type="EMBL" id="OOQ88140.1"/>
    </source>
</evidence>
<gene>
    <name evidence="5" type="ORF">PEBR_14037</name>
</gene>
<dbReference type="GO" id="GO:0035267">
    <property type="term" value="C:NuA4 histone acetyltransferase complex"/>
    <property type="evidence" value="ECO:0007669"/>
    <property type="project" value="TreeGrafter"/>
</dbReference>
<feature type="compositionally biased region" description="Basic and acidic residues" evidence="3">
    <location>
        <begin position="334"/>
        <end position="356"/>
    </location>
</feature>
<dbReference type="PROSITE" id="PS50014">
    <property type="entry name" value="BROMODOMAIN_2"/>
    <property type="match status" value="1"/>
</dbReference>
<feature type="domain" description="Bromo" evidence="4">
    <location>
        <begin position="767"/>
        <end position="807"/>
    </location>
</feature>
<dbReference type="GO" id="GO:0006325">
    <property type="term" value="P:chromatin organization"/>
    <property type="evidence" value="ECO:0007669"/>
    <property type="project" value="UniProtKB-ARBA"/>
</dbReference>
<evidence type="ECO:0000259" key="4">
    <source>
        <dbReference type="PROSITE" id="PS50014"/>
    </source>
</evidence>
<organism evidence="5 6">
    <name type="scientific">Penicillium brasilianum</name>
    <dbReference type="NCBI Taxonomy" id="104259"/>
    <lineage>
        <taxon>Eukaryota</taxon>
        <taxon>Fungi</taxon>
        <taxon>Dikarya</taxon>
        <taxon>Ascomycota</taxon>
        <taxon>Pezizomycotina</taxon>
        <taxon>Eurotiomycetes</taxon>
        <taxon>Eurotiomycetidae</taxon>
        <taxon>Eurotiales</taxon>
        <taxon>Aspergillaceae</taxon>
        <taxon>Penicillium</taxon>
    </lineage>
</organism>
<feature type="region of interest" description="Disordered" evidence="3">
    <location>
        <begin position="1"/>
        <end position="49"/>
    </location>
</feature>
<feature type="region of interest" description="Disordered" evidence="3">
    <location>
        <begin position="235"/>
        <end position="266"/>
    </location>
</feature>
<sequence>MRDFTGGAPQHRTAASTGEGRWKDDGEELAISSEQDHTAGSQVQGKGTPFECTVGSFESVESHGWLYFVKPPTNNPDKRVVSELEGESVVPLGAFSPRLLADRPRLSLEIFAISENTLRVRSATTHPSLFPPPPTTTTATTTIVAPIPKVLTSSGRPGGPWGMPPLSAYTPFESLLFFQSLATSDVRPASFATISTRLSNNPLVRQNVAFSADRLSPEALEDLYATLLRDGFDRDSVSLGANGRPTESSSSNPKKRKISSPRPDGLADRLSHAVLVPELVAHLYARYKELVTKEIRDDEKQYTDIKIEIERLQREDTTTAPPTAKGAGVPPATKLERRESIDIDVKQETPRQERPDQTAPLAKQAQTVQPVPQGVRPEPGQPQEIPRPPVPIGLPGPQPHQPQAQPSPVKAGQPLQPQTVTRQDVPHPPPQPALAPRAQQPGPSTPAAARVAPPHPSQVAPRPNVPVATPIASGKANIPVSASQQPTPTQSSFQQWQLEAPPHSPYSATSPATAIPHPSTTPAKPPVPSSQAPSRTHSKTSISSAVPNTPSAQSPAVQTPVPVGYPRISQTPSVVIPAYSESRGSRPRLSIDTPGSSTPWKRTPRLSIPESPASPARPRPEDVSPISERAPSPDAMDISPPREKKTTRRSQATTVESKGTPNIKIEKGITTRRKRAISSASTQSQGHSIASREESPDPSRSATRRKGPAAVLDEQTPKARSKRKRGLSESFDHETIVPEQPKIDTTKYVLCARGFHRTAAPIMNDVTTHKLASIFAKPLGERDAPGYHDLIYRPQDLKSIKSAVHQGSKAVAAATEAVSTPAGDGESPVPGAGTPSKNNMLMLQKTEDLIPPKGIVNSAQLEKELIRMFANAIMFNPVPARGFGPAFPMMNERGSRESTQSGDGDEGGIIQDSIEMFEDVEQAVTHWRQAERTAERNADDLANKNVLALRRGSVSDLNTDSADDVKG</sequence>
<dbReference type="PANTHER" id="PTHR15398:SF4">
    <property type="entry name" value="BROMODOMAIN-CONTAINING PROTEIN 8 ISOFORM X1"/>
    <property type="match status" value="1"/>
</dbReference>
<accession>A0A1S9RS71</accession>
<feature type="compositionally biased region" description="Polar residues" evidence="3">
    <location>
        <begin position="649"/>
        <end position="660"/>
    </location>
</feature>
<feature type="compositionally biased region" description="Polar residues" evidence="3">
    <location>
        <begin position="678"/>
        <end position="688"/>
    </location>
</feature>
<reference evidence="6" key="1">
    <citation type="submission" date="2015-09" db="EMBL/GenBank/DDBJ databases">
        <authorList>
            <person name="Fill T.P."/>
            <person name="Baretta J.F."/>
            <person name="de Almeida L.G."/>
            <person name="Rocha M."/>
            <person name="de Souza D.H."/>
            <person name="Malavazi I."/>
            <person name="Cerdeira L.T."/>
            <person name="Hong H."/>
            <person name="Samborskyy M."/>
            <person name="de Vasconcelos A.T."/>
            <person name="Leadlay P."/>
            <person name="Rodrigues-Filho E."/>
        </authorList>
    </citation>
    <scope>NUCLEOTIDE SEQUENCE [LARGE SCALE GENOMIC DNA]</scope>
    <source>
        <strain evidence="6">LaBioMMi 136</strain>
    </source>
</reference>
<evidence type="ECO:0000256" key="1">
    <source>
        <dbReference type="ARBA" id="ARBA00023117"/>
    </source>
</evidence>
<name>A0A1S9RS71_PENBI</name>
<keyword evidence="1 2" id="KW-0103">Bromodomain</keyword>
<feature type="compositionally biased region" description="Polar residues" evidence="3">
    <location>
        <begin position="529"/>
        <end position="557"/>
    </location>
</feature>
<dbReference type="Pfam" id="PF00439">
    <property type="entry name" value="Bromodomain"/>
    <property type="match status" value="1"/>
</dbReference>
<dbReference type="EMBL" id="LJBN01000120">
    <property type="protein sequence ID" value="OOQ88140.1"/>
    <property type="molecule type" value="Genomic_DNA"/>
</dbReference>
<feature type="region of interest" description="Disordered" evidence="3">
    <location>
        <begin position="313"/>
        <end position="732"/>
    </location>
</feature>
<dbReference type="InterPro" id="IPR036427">
    <property type="entry name" value="Bromodomain-like_sf"/>
</dbReference>
<dbReference type="AlphaFoldDB" id="A0A1S9RS71"/>
<proteinExistence type="predicted"/>
<comment type="caution">
    <text evidence="5">The sequence shown here is derived from an EMBL/GenBank/DDBJ whole genome shotgun (WGS) entry which is preliminary data.</text>
</comment>
<dbReference type="Gene3D" id="1.20.920.10">
    <property type="entry name" value="Bromodomain-like"/>
    <property type="match status" value="1"/>
</dbReference>
<protein>
    <recommendedName>
        <fullName evidence="4">Bromo domain-containing protein</fullName>
    </recommendedName>
</protein>
<evidence type="ECO:0000256" key="3">
    <source>
        <dbReference type="SAM" id="MobiDB-lite"/>
    </source>
</evidence>
<evidence type="ECO:0000256" key="2">
    <source>
        <dbReference type="PROSITE-ProRule" id="PRU00035"/>
    </source>
</evidence>
<evidence type="ECO:0000313" key="6">
    <source>
        <dbReference type="Proteomes" id="UP000190744"/>
    </source>
</evidence>
<dbReference type="SUPFAM" id="SSF47370">
    <property type="entry name" value="Bromodomain"/>
    <property type="match status" value="1"/>
</dbReference>
<dbReference type="InterPro" id="IPR001487">
    <property type="entry name" value="Bromodomain"/>
</dbReference>
<feature type="compositionally biased region" description="Low complexity" evidence="3">
    <location>
        <begin position="318"/>
        <end position="333"/>
    </location>
</feature>
<feature type="compositionally biased region" description="Low complexity" evidence="3">
    <location>
        <begin position="481"/>
        <end position="497"/>
    </location>
</feature>